<keyword evidence="2" id="KW-1133">Transmembrane helix</keyword>
<dbReference type="EMBL" id="JAACFV010000032">
    <property type="protein sequence ID" value="KAF7510255.1"/>
    <property type="molecule type" value="Genomic_DNA"/>
</dbReference>
<evidence type="ECO:0008006" key="6">
    <source>
        <dbReference type="Google" id="ProtNLM"/>
    </source>
</evidence>
<keyword evidence="2" id="KW-0812">Transmembrane</keyword>
<feature type="compositionally biased region" description="Low complexity" evidence="1">
    <location>
        <begin position="185"/>
        <end position="202"/>
    </location>
</feature>
<evidence type="ECO:0000256" key="1">
    <source>
        <dbReference type="SAM" id="MobiDB-lite"/>
    </source>
</evidence>
<evidence type="ECO:0000256" key="3">
    <source>
        <dbReference type="SAM" id="SignalP"/>
    </source>
</evidence>
<name>A0A8H7AJH5_9EURO</name>
<dbReference type="Proteomes" id="UP000606974">
    <property type="component" value="Unassembled WGS sequence"/>
</dbReference>
<sequence>MAIMNRKAAQLVMTLFSLTNILKPVSAAVDPSLIPDDDCFSSCSSTDFPCPHLDTPCAGEVTGCYQYEEGCFCALPQPIACAWACPWAQWMRVEDWYSKTCGRLKTIEFGLAPVCARDCIREGLFNYGCITEEQSCFCQHASVFACEEHCTQRGKDMLRDWVKGQCDYTEGEEFDVVQSASPTLEEGMTTATATPTQTGGEQSNNHKGDATTIKRPADPLSWYEVLAVSVASVSGAALVVAWFLVWRHKRQRREKQEGK</sequence>
<keyword evidence="2" id="KW-0472">Membrane</keyword>
<dbReference type="AlphaFoldDB" id="A0A8H7AJH5"/>
<feature type="transmembrane region" description="Helical" evidence="2">
    <location>
        <begin position="222"/>
        <end position="245"/>
    </location>
</feature>
<evidence type="ECO:0000313" key="5">
    <source>
        <dbReference type="Proteomes" id="UP000606974"/>
    </source>
</evidence>
<organism evidence="4 5">
    <name type="scientific">Endocarpon pusillum</name>
    <dbReference type="NCBI Taxonomy" id="364733"/>
    <lineage>
        <taxon>Eukaryota</taxon>
        <taxon>Fungi</taxon>
        <taxon>Dikarya</taxon>
        <taxon>Ascomycota</taxon>
        <taxon>Pezizomycotina</taxon>
        <taxon>Eurotiomycetes</taxon>
        <taxon>Chaetothyriomycetidae</taxon>
        <taxon>Verrucariales</taxon>
        <taxon>Verrucariaceae</taxon>
        <taxon>Endocarpon</taxon>
    </lineage>
</organism>
<gene>
    <name evidence="4" type="ORF">GJ744_006951</name>
</gene>
<feature type="signal peptide" evidence="3">
    <location>
        <begin position="1"/>
        <end position="27"/>
    </location>
</feature>
<accession>A0A8H7AJH5</accession>
<reference evidence="4" key="1">
    <citation type="submission" date="2020-02" db="EMBL/GenBank/DDBJ databases">
        <authorList>
            <person name="Palmer J.M."/>
        </authorList>
    </citation>
    <scope>NUCLEOTIDE SEQUENCE</scope>
    <source>
        <strain evidence="4">EPUS1.4</strain>
        <tissue evidence="4">Thallus</tissue>
    </source>
</reference>
<comment type="caution">
    <text evidence="4">The sequence shown here is derived from an EMBL/GenBank/DDBJ whole genome shotgun (WGS) entry which is preliminary data.</text>
</comment>
<protein>
    <recommendedName>
        <fullName evidence="6">Extracellular membrane protein CFEM domain-containing protein</fullName>
    </recommendedName>
</protein>
<dbReference type="OrthoDB" id="4151660at2759"/>
<proteinExistence type="predicted"/>
<evidence type="ECO:0000313" key="4">
    <source>
        <dbReference type="EMBL" id="KAF7510255.1"/>
    </source>
</evidence>
<feature type="chain" id="PRO_5034401494" description="Extracellular membrane protein CFEM domain-containing protein" evidence="3">
    <location>
        <begin position="28"/>
        <end position="259"/>
    </location>
</feature>
<keyword evidence="3" id="KW-0732">Signal</keyword>
<evidence type="ECO:0000256" key="2">
    <source>
        <dbReference type="SAM" id="Phobius"/>
    </source>
</evidence>
<keyword evidence="5" id="KW-1185">Reference proteome</keyword>
<feature type="region of interest" description="Disordered" evidence="1">
    <location>
        <begin position="185"/>
        <end position="212"/>
    </location>
</feature>